<feature type="coiled-coil region" evidence="1">
    <location>
        <begin position="217"/>
        <end position="258"/>
    </location>
</feature>
<dbReference type="GO" id="GO:0080188">
    <property type="term" value="P:gene silencing by siRNA-directed DNA methylation"/>
    <property type="evidence" value="ECO:0007669"/>
    <property type="project" value="InterPro"/>
</dbReference>
<dbReference type="Proteomes" id="UP001189624">
    <property type="component" value="Chromosome 1"/>
</dbReference>
<name>A0AA86RPB7_9FABA</name>
<gene>
    <name evidence="3" type="ORF">AYBTSS11_LOCUS2278</name>
</gene>
<feature type="domain" description="Factor of DNA methylation 1-5/IDN2" evidence="2">
    <location>
        <begin position="411"/>
        <end position="540"/>
    </location>
</feature>
<reference evidence="3" key="1">
    <citation type="submission" date="2023-10" db="EMBL/GenBank/DDBJ databases">
        <authorList>
            <person name="Domelevo Entfellner J.-B."/>
        </authorList>
    </citation>
    <scope>NUCLEOTIDE SEQUENCE</scope>
</reference>
<dbReference type="PANTHER" id="PTHR21596:SF23">
    <property type="entry name" value="FACTOR OF DNA METHYLATION 4"/>
    <property type="match status" value="1"/>
</dbReference>
<dbReference type="PANTHER" id="PTHR21596">
    <property type="entry name" value="RIBONUCLEASE P SUBUNIT P38"/>
    <property type="match status" value="1"/>
</dbReference>
<accession>A0AA86RPB7</accession>
<dbReference type="EMBL" id="OY731398">
    <property type="protein sequence ID" value="CAJ1865273.1"/>
    <property type="molecule type" value="Genomic_DNA"/>
</dbReference>
<dbReference type="InterPro" id="IPR045177">
    <property type="entry name" value="FDM1-5/IDN2"/>
</dbReference>
<dbReference type="InterPro" id="IPR005379">
    <property type="entry name" value="FDM1-5/IDN2_XH"/>
</dbReference>
<keyword evidence="1" id="KW-0175">Coiled coil</keyword>
<protein>
    <recommendedName>
        <fullName evidence="2">Factor of DNA methylation 1-5/IDN2 domain-containing protein</fullName>
    </recommendedName>
</protein>
<evidence type="ECO:0000313" key="4">
    <source>
        <dbReference type="Proteomes" id="UP001189624"/>
    </source>
</evidence>
<dbReference type="Pfam" id="PF03469">
    <property type="entry name" value="XH"/>
    <property type="match status" value="2"/>
</dbReference>
<organism evidence="3 4">
    <name type="scientific">Sphenostylis stenocarpa</name>
    <dbReference type="NCBI Taxonomy" id="92480"/>
    <lineage>
        <taxon>Eukaryota</taxon>
        <taxon>Viridiplantae</taxon>
        <taxon>Streptophyta</taxon>
        <taxon>Embryophyta</taxon>
        <taxon>Tracheophyta</taxon>
        <taxon>Spermatophyta</taxon>
        <taxon>Magnoliopsida</taxon>
        <taxon>eudicotyledons</taxon>
        <taxon>Gunneridae</taxon>
        <taxon>Pentapetalae</taxon>
        <taxon>rosids</taxon>
        <taxon>fabids</taxon>
        <taxon>Fabales</taxon>
        <taxon>Fabaceae</taxon>
        <taxon>Papilionoideae</taxon>
        <taxon>50 kb inversion clade</taxon>
        <taxon>NPAAA clade</taxon>
        <taxon>indigoferoid/millettioid clade</taxon>
        <taxon>Phaseoleae</taxon>
        <taxon>Sphenostylis</taxon>
    </lineage>
</organism>
<feature type="domain" description="Factor of DNA methylation 1-5/IDN2" evidence="2">
    <location>
        <begin position="1"/>
        <end position="127"/>
    </location>
</feature>
<keyword evidence="4" id="KW-1185">Reference proteome</keyword>
<proteinExistence type="predicted"/>
<sequence>MGELDPKPFQDLCLQKYRHEQWQEMSAKLCSSWEENLKDPTWHPFKKIEANGILQETLDENDEKLKALKSECGETVYKAVTNALMEIEEYNSSGRYAVAEIWNWKEGRKATLKEIIQHIIKQLNTHKHVQMGNQSCDESMSKQSIGYVNLKERIESQKQKILDVEDNNILKDGCKRELNKSLKIVMNMVEKETMLDKECQKELEQVKVLNYKMSHDIECIKKENERITKELAESKALNDKLQKKLTEENGRMIKELEESKTLNDMQQKKFSEEIRKNAMQIGSLRVALKLNKDNNVSDLDEGLKVKYEQLKAKVIELEKQTENIQNLEFENQELQKKLDVMKHMEDEFLNMVSDLHMNIVEKERALEDLEDFYQSLIIKEREINDELQRARKKLVEGIAETSNLRDNIGVKRMGEIDTKPFLTTFRRRRNTDKEEAEQTALEMCSLWQKCVEDPDWYPFKIITKGGKSKEVINEEDGRLQRLKKEMGSGAFNAVVAALIEMSEYNPSGRFIVREMWNEGEGRRATLEEGIEFVTSLLRRHTSRPALLLQFTRATSVERLRGLAILPKPKRGCDYKERGSSGNPNSILKEGAAISFASKGNTPILFSRSLSAYRKSPVGTTAYFRVGFA</sequence>
<dbReference type="Gramene" id="rna-AYBTSS11_LOCUS2278">
    <property type="protein sequence ID" value="CAJ1865273.1"/>
    <property type="gene ID" value="gene-AYBTSS11_LOCUS2278"/>
</dbReference>
<evidence type="ECO:0000259" key="2">
    <source>
        <dbReference type="Pfam" id="PF03469"/>
    </source>
</evidence>
<evidence type="ECO:0000313" key="3">
    <source>
        <dbReference type="EMBL" id="CAJ1865273.1"/>
    </source>
</evidence>
<dbReference type="AlphaFoldDB" id="A0AA86RPB7"/>
<evidence type="ECO:0000256" key="1">
    <source>
        <dbReference type="SAM" id="Coils"/>
    </source>
</evidence>
<feature type="coiled-coil region" evidence="1">
    <location>
        <begin position="300"/>
        <end position="347"/>
    </location>
</feature>